<keyword evidence="3" id="KW-1185">Reference proteome</keyword>
<organism evidence="2 3">
    <name type="scientific">Glycocaulis albus</name>
    <dbReference type="NCBI Taxonomy" id="1382801"/>
    <lineage>
        <taxon>Bacteria</taxon>
        <taxon>Pseudomonadati</taxon>
        <taxon>Pseudomonadota</taxon>
        <taxon>Alphaproteobacteria</taxon>
        <taxon>Maricaulales</taxon>
        <taxon>Maricaulaceae</taxon>
        <taxon>Glycocaulis</taxon>
    </lineage>
</organism>
<dbReference type="EMBL" id="BMFS01000008">
    <property type="protein sequence ID" value="GGH03313.1"/>
    <property type="molecule type" value="Genomic_DNA"/>
</dbReference>
<proteinExistence type="predicted"/>
<evidence type="ECO:0000313" key="3">
    <source>
        <dbReference type="Proteomes" id="UP000648722"/>
    </source>
</evidence>
<evidence type="ECO:0000313" key="2">
    <source>
        <dbReference type="EMBL" id="GGH03313.1"/>
    </source>
</evidence>
<feature type="chain" id="PRO_5045786589" evidence="1">
    <location>
        <begin position="26"/>
        <end position="208"/>
    </location>
</feature>
<comment type="caution">
    <text evidence="2">The sequence shown here is derived from an EMBL/GenBank/DDBJ whole genome shotgun (WGS) entry which is preliminary data.</text>
</comment>
<gene>
    <name evidence="2" type="ORF">GCM10007420_19560</name>
</gene>
<name>A0ABQ1XU78_9PROT</name>
<sequence length="208" mass="22775">MRTRFLALIALLVAVSAAPVPPADAAEPAPRWYYDIPVDWPLETPPLYTLLALEWMAAGHAYSYTAGWAYQAYRDGDYALSAERFHQLADYFDDALLRTGPSGPEGEFGYEYRMSAVFARVNAALALRTAGDLAGAVETLRPLALEFVPLATDLAEEKVSAGLAAGDIAFARAAAEELARQFRVQSWTEEHNERLAAMFAAIEAAERE</sequence>
<accession>A0ABQ1XU78</accession>
<dbReference type="RefSeq" id="WP_188452395.1">
    <property type="nucleotide sequence ID" value="NZ_BMFS01000008.1"/>
</dbReference>
<dbReference type="Proteomes" id="UP000648722">
    <property type="component" value="Unassembled WGS sequence"/>
</dbReference>
<reference evidence="3" key="1">
    <citation type="journal article" date="2019" name="Int. J. Syst. Evol. Microbiol.">
        <title>The Global Catalogue of Microorganisms (GCM) 10K type strain sequencing project: providing services to taxonomists for standard genome sequencing and annotation.</title>
        <authorList>
            <consortium name="The Broad Institute Genomics Platform"/>
            <consortium name="The Broad Institute Genome Sequencing Center for Infectious Disease"/>
            <person name="Wu L."/>
            <person name="Ma J."/>
        </authorList>
    </citation>
    <scope>NUCLEOTIDE SEQUENCE [LARGE SCALE GENOMIC DNA]</scope>
    <source>
        <strain evidence="3">CGMCC 1.12766</strain>
    </source>
</reference>
<evidence type="ECO:0000256" key="1">
    <source>
        <dbReference type="SAM" id="SignalP"/>
    </source>
</evidence>
<keyword evidence="1" id="KW-0732">Signal</keyword>
<protein>
    <submittedName>
        <fullName evidence="2">Uncharacterized protein</fullName>
    </submittedName>
</protein>
<feature type="signal peptide" evidence="1">
    <location>
        <begin position="1"/>
        <end position="25"/>
    </location>
</feature>